<dbReference type="Gene3D" id="2.60.40.340">
    <property type="entry name" value="Rel homology domain (RHD), DNA-binding domain"/>
    <property type="match status" value="1"/>
</dbReference>
<evidence type="ECO:0000313" key="3">
    <source>
        <dbReference type="Proteomes" id="UP001168972"/>
    </source>
</evidence>
<dbReference type="GO" id="GO:0000978">
    <property type="term" value="F:RNA polymerase II cis-regulatory region sequence-specific DNA binding"/>
    <property type="evidence" value="ECO:0007669"/>
    <property type="project" value="TreeGrafter"/>
</dbReference>
<dbReference type="PROSITE" id="PS01204">
    <property type="entry name" value="REL_1"/>
    <property type="match status" value="1"/>
</dbReference>
<dbReference type="PROSITE" id="PS50254">
    <property type="entry name" value="REL_2"/>
    <property type="match status" value="1"/>
</dbReference>
<dbReference type="GO" id="GO:0005737">
    <property type="term" value="C:cytoplasm"/>
    <property type="evidence" value="ECO:0007669"/>
    <property type="project" value="InterPro"/>
</dbReference>
<dbReference type="InterPro" id="IPR008967">
    <property type="entry name" value="p53-like_TF_DNA-bd_sf"/>
</dbReference>
<dbReference type="GO" id="GO:0033554">
    <property type="term" value="P:cellular response to stress"/>
    <property type="evidence" value="ECO:0007669"/>
    <property type="project" value="TreeGrafter"/>
</dbReference>
<dbReference type="InterPro" id="IPR011539">
    <property type="entry name" value="RHD_DNA_bind_dom"/>
</dbReference>
<dbReference type="GO" id="GO:0007249">
    <property type="term" value="P:canonical NF-kappaB signal transduction"/>
    <property type="evidence" value="ECO:0007669"/>
    <property type="project" value="TreeGrafter"/>
</dbReference>
<dbReference type="PANTHER" id="PTHR24169">
    <property type="entry name" value="NUCLEAR FACTOR NF-KAPPA-B PROTEIN"/>
    <property type="match status" value="1"/>
</dbReference>
<feature type="domain" description="RHD" evidence="1">
    <location>
        <begin position="6"/>
        <end position="185"/>
    </location>
</feature>
<dbReference type="InterPro" id="IPR030492">
    <property type="entry name" value="RHD_CS"/>
</dbReference>
<organism evidence="2 3">
    <name type="scientific">Microctonus hyperodae</name>
    <name type="common">Parasitoid wasp</name>
    <dbReference type="NCBI Taxonomy" id="165561"/>
    <lineage>
        <taxon>Eukaryota</taxon>
        <taxon>Metazoa</taxon>
        <taxon>Ecdysozoa</taxon>
        <taxon>Arthropoda</taxon>
        <taxon>Hexapoda</taxon>
        <taxon>Insecta</taxon>
        <taxon>Pterygota</taxon>
        <taxon>Neoptera</taxon>
        <taxon>Endopterygota</taxon>
        <taxon>Hymenoptera</taxon>
        <taxon>Apocrita</taxon>
        <taxon>Ichneumonoidea</taxon>
        <taxon>Braconidae</taxon>
        <taxon>Euphorinae</taxon>
        <taxon>Microctonus</taxon>
    </lineage>
</organism>
<dbReference type="InterPro" id="IPR014756">
    <property type="entry name" value="Ig_E-set"/>
</dbReference>
<gene>
    <name evidence="2" type="ORF">PV327_007728</name>
</gene>
<dbReference type="GO" id="GO:0008063">
    <property type="term" value="P:Toll signaling pathway"/>
    <property type="evidence" value="ECO:0007669"/>
    <property type="project" value="UniProtKB-ARBA"/>
</dbReference>
<evidence type="ECO:0000313" key="2">
    <source>
        <dbReference type="EMBL" id="KAK0178885.1"/>
    </source>
</evidence>
<dbReference type="GO" id="GO:0002225">
    <property type="term" value="P:positive regulation of antimicrobial peptide production"/>
    <property type="evidence" value="ECO:0007669"/>
    <property type="project" value="UniProtKB-ARBA"/>
</dbReference>
<proteinExistence type="predicted"/>
<protein>
    <recommendedName>
        <fullName evidence="1">RHD domain-containing protein</fullName>
    </recommendedName>
</protein>
<sequence>MDRKQNIRPYVEIVEQPAPRAARFRYTCEGRSASSIPGIKSRINNKTFPSIRIVGYTGPAIVVVSCVTKDEPYRAHPHSIVGKGSCNRGVCTMDVITRNLPISFINLGIQCVKKKDIAAALELREQIRVDPFRLGFDHKEHAVGIDLNVVRLCFQVFLEGPTPKRFSIPLDPVVSNPVYDKKTATDLVICKLSHCSAPFTGGMEMIILCEKIAKDDIQVVFFEKQDERIVWEAYGEFHPTDIHKQAAISFRTPPYRVQVSQPIQVFIQLRRPSDGDTSDPLPFLITPSDTGDPAYVKRKRQKFSTSSIITEPQPQQPRSQLTCHCGSENPRNNAPKDARAINIAKETYRISLLHRLQTQTDKNPYITTKNEELLKNQLVEKASNYEKSKTQITPMNNTNLAGANYPESIYHLNNDIIDLPSVQMEQLMKSCRNTPDMLSQILGNDYNNSVNTKGFPNLPITHCPFMDQSKCNEPPTLYKVTSQNQGTFPYYHQQQEQPQPQLNNYATGAMNNQANLDINSMANLYEINSVDIGNEVERLSDNFLSSISLSDSPPARNEGQHDDIAANVIENNNWLVN</sequence>
<dbReference type="InterPro" id="IPR037059">
    <property type="entry name" value="RHD_DNA_bind_dom_sf"/>
</dbReference>
<dbReference type="GO" id="GO:0001228">
    <property type="term" value="F:DNA-binding transcription activator activity, RNA polymerase II-specific"/>
    <property type="evidence" value="ECO:0007669"/>
    <property type="project" value="UniProtKB-ARBA"/>
</dbReference>
<keyword evidence="3" id="KW-1185">Reference proteome</keyword>
<dbReference type="PRINTS" id="PR00057">
    <property type="entry name" value="NFKBTNSCPFCT"/>
</dbReference>
<reference evidence="2" key="1">
    <citation type="journal article" date="2023" name="bioRxiv">
        <title>Scaffold-level genome assemblies of two parasitoid biocontrol wasps reveal the parthenogenesis mechanism and an associated novel virus.</title>
        <authorList>
            <person name="Inwood S."/>
            <person name="Skelly J."/>
            <person name="Guhlin J."/>
            <person name="Harrop T."/>
            <person name="Goldson S."/>
            <person name="Dearden P."/>
        </authorList>
    </citation>
    <scope>NUCLEOTIDE SEQUENCE</scope>
    <source>
        <strain evidence="2">Lincoln</strain>
        <tissue evidence="2">Whole body</tissue>
    </source>
</reference>
<dbReference type="AlphaFoldDB" id="A0AA39KYY1"/>
<dbReference type="FunFam" id="2.60.40.10:FF:000046">
    <property type="entry name" value="Nuclear factor NF-kappa-B p105 subunit"/>
    <property type="match status" value="1"/>
</dbReference>
<dbReference type="SUPFAM" id="SSF81296">
    <property type="entry name" value="E set domains"/>
    <property type="match status" value="1"/>
</dbReference>
<dbReference type="Pfam" id="PF00554">
    <property type="entry name" value="RHD_DNA_bind"/>
    <property type="match status" value="1"/>
</dbReference>
<dbReference type="SMART" id="SM00429">
    <property type="entry name" value="IPT"/>
    <property type="match status" value="1"/>
</dbReference>
<dbReference type="InterPro" id="IPR013783">
    <property type="entry name" value="Ig-like_fold"/>
</dbReference>
<dbReference type="EMBL" id="JAQQBR010000004">
    <property type="protein sequence ID" value="KAK0178885.1"/>
    <property type="molecule type" value="Genomic_DNA"/>
</dbReference>
<comment type="caution">
    <text evidence="2">The sequence shown here is derived from an EMBL/GenBank/DDBJ whole genome shotgun (WGS) entry which is preliminary data.</text>
</comment>
<dbReference type="Pfam" id="PF16179">
    <property type="entry name" value="RHD_dimer"/>
    <property type="match status" value="1"/>
</dbReference>
<dbReference type="GO" id="GO:0035206">
    <property type="term" value="P:regulation of hemocyte proliferation"/>
    <property type="evidence" value="ECO:0007669"/>
    <property type="project" value="UniProtKB-ARBA"/>
</dbReference>
<reference evidence="2" key="2">
    <citation type="submission" date="2023-03" db="EMBL/GenBank/DDBJ databases">
        <authorList>
            <person name="Inwood S.N."/>
            <person name="Skelly J.G."/>
            <person name="Guhlin J."/>
            <person name="Harrop T.W.R."/>
            <person name="Goldson S.G."/>
            <person name="Dearden P.K."/>
        </authorList>
    </citation>
    <scope>NUCLEOTIDE SEQUENCE</scope>
    <source>
        <strain evidence="2">Lincoln</strain>
        <tissue evidence="2">Whole body</tissue>
    </source>
</reference>
<dbReference type="GO" id="GO:0005654">
    <property type="term" value="C:nucleoplasm"/>
    <property type="evidence" value="ECO:0007669"/>
    <property type="project" value="UniProtKB-ARBA"/>
</dbReference>
<dbReference type="InterPro" id="IPR032397">
    <property type="entry name" value="RHD_dimer"/>
</dbReference>
<dbReference type="GO" id="GO:0048935">
    <property type="term" value="P:peripheral nervous system neuron development"/>
    <property type="evidence" value="ECO:0007669"/>
    <property type="project" value="UniProtKB-ARBA"/>
</dbReference>
<name>A0AA39KYY1_MICHY</name>
<dbReference type="GO" id="GO:0034097">
    <property type="term" value="P:response to cytokine"/>
    <property type="evidence" value="ECO:0007669"/>
    <property type="project" value="TreeGrafter"/>
</dbReference>
<accession>A0AA39KYY1</accession>
<dbReference type="GO" id="GO:0038061">
    <property type="term" value="P:non-canonical NF-kappaB signal transduction"/>
    <property type="evidence" value="ECO:0007669"/>
    <property type="project" value="TreeGrafter"/>
</dbReference>
<dbReference type="Gene3D" id="2.60.40.10">
    <property type="entry name" value="Immunoglobulins"/>
    <property type="match status" value="1"/>
</dbReference>
<dbReference type="PANTHER" id="PTHR24169:SF25">
    <property type="entry name" value="DORSAL-RELATED IMMUNITY FACTOR DIF-RELATED"/>
    <property type="match status" value="1"/>
</dbReference>
<dbReference type="GO" id="GO:0045087">
    <property type="term" value="P:innate immune response"/>
    <property type="evidence" value="ECO:0007669"/>
    <property type="project" value="TreeGrafter"/>
</dbReference>
<dbReference type="InterPro" id="IPR000451">
    <property type="entry name" value="NFkB/Dor"/>
</dbReference>
<evidence type="ECO:0000259" key="1">
    <source>
        <dbReference type="PROSITE" id="PS50254"/>
    </source>
</evidence>
<dbReference type="InterPro" id="IPR002909">
    <property type="entry name" value="IPT_dom"/>
</dbReference>
<dbReference type="SUPFAM" id="SSF49417">
    <property type="entry name" value="p53-like transcription factors"/>
    <property type="match status" value="1"/>
</dbReference>
<dbReference type="Proteomes" id="UP001168972">
    <property type="component" value="Unassembled WGS sequence"/>
</dbReference>